<keyword evidence="10" id="KW-1185">Reference proteome</keyword>
<dbReference type="InterPro" id="IPR051906">
    <property type="entry name" value="TolC-like"/>
</dbReference>
<evidence type="ECO:0000256" key="6">
    <source>
        <dbReference type="ARBA" id="ARBA00023136"/>
    </source>
</evidence>
<feature type="coiled-coil region" evidence="8">
    <location>
        <begin position="95"/>
        <end position="166"/>
    </location>
</feature>
<dbReference type="AlphaFoldDB" id="A0AAU9DUI1"/>
<feature type="coiled-coil region" evidence="8">
    <location>
        <begin position="335"/>
        <end position="362"/>
    </location>
</feature>
<comment type="subcellular location">
    <subcellularLocation>
        <location evidence="1">Cell outer membrane</location>
    </subcellularLocation>
</comment>
<dbReference type="GO" id="GO:0015288">
    <property type="term" value="F:porin activity"/>
    <property type="evidence" value="ECO:0007669"/>
    <property type="project" value="TreeGrafter"/>
</dbReference>
<proteinExistence type="inferred from homology"/>
<evidence type="ECO:0000256" key="3">
    <source>
        <dbReference type="ARBA" id="ARBA00022448"/>
    </source>
</evidence>
<evidence type="ECO:0000256" key="1">
    <source>
        <dbReference type="ARBA" id="ARBA00004442"/>
    </source>
</evidence>
<keyword evidence="4" id="KW-1134">Transmembrane beta strand</keyword>
<dbReference type="KEGG" id="haby:HLVA_15180"/>
<feature type="coiled-coil region" evidence="8">
    <location>
        <begin position="198"/>
        <end position="232"/>
    </location>
</feature>
<comment type="similarity">
    <text evidence="2">Belongs to the outer membrane factor (OMF) (TC 1.B.17) family.</text>
</comment>
<dbReference type="Pfam" id="PF02321">
    <property type="entry name" value="OEP"/>
    <property type="match status" value="1"/>
</dbReference>
<evidence type="ECO:0000313" key="10">
    <source>
        <dbReference type="Proteomes" id="UP001321582"/>
    </source>
</evidence>
<dbReference type="InterPro" id="IPR003423">
    <property type="entry name" value="OMP_efflux"/>
</dbReference>
<dbReference type="RefSeq" id="WP_307903796.1">
    <property type="nucleotide sequence ID" value="NZ_AP027059.1"/>
</dbReference>
<dbReference type="GO" id="GO:1990281">
    <property type="term" value="C:efflux pump complex"/>
    <property type="evidence" value="ECO:0007669"/>
    <property type="project" value="TreeGrafter"/>
</dbReference>
<gene>
    <name evidence="9" type="ORF">HLVA_15180</name>
</gene>
<dbReference type="PANTHER" id="PTHR30026">
    <property type="entry name" value="OUTER MEMBRANE PROTEIN TOLC"/>
    <property type="match status" value="1"/>
</dbReference>
<dbReference type="EMBL" id="AP027059">
    <property type="protein sequence ID" value="BDU50949.1"/>
    <property type="molecule type" value="Genomic_DNA"/>
</dbReference>
<dbReference type="SUPFAM" id="SSF56954">
    <property type="entry name" value="Outer membrane efflux proteins (OEP)"/>
    <property type="match status" value="1"/>
</dbReference>
<evidence type="ECO:0000313" key="9">
    <source>
        <dbReference type="EMBL" id="BDU50949.1"/>
    </source>
</evidence>
<evidence type="ECO:0000256" key="8">
    <source>
        <dbReference type="SAM" id="Coils"/>
    </source>
</evidence>
<keyword evidence="3" id="KW-0813">Transport</keyword>
<dbReference type="GO" id="GO:0009279">
    <property type="term" value="C:cell outer membrane"/>
    <property type="evidence" value="ECO:0007669"/>
    <property type="project" value="UniProtKB-SubCell"/>
</dbReference>
<evidence type="ECO:0000256" key="7">
    <source>
        <dbReference type="ARBA" id="ARBA00023237"/>
    </source>
</evidence>
<evidence type="ECO:0000256" key="2">
    <source>
        <dbReference type="ARBA" id="ARBA00007613"/>
    </source>
</evidence>
<accession>A0AAU9DUI1</accession>
<keyword evidence="6" id="KW-0472">Membrane</keyword>
<evidence type="ECO:0000256" key="5">
    <source>
        <dbReference type="ARBA" id="ARBA00022692"/>
    </source>
</evidence>
<keyword evidence="8" id="KW-0175">Coiled coil</keyword>
<organism evidence="9 10">
    <name type="scientific">Haliovirga abyssi</name>
    <dbReference type="NCBI Taxonomy" id="2996794"/>
    <lineage>
        <taxon>Bacteria</taxon>
        <taxon>Fusobacteriati</taxon>
        <taxon>Fusobacteriota</taxon>
        <taxon>Fusobacteriia</taxon>
        <taxon>Fusobacteriales</taxon>
        <taxon>Haliovirgaceae</taxon>
        <taxon>Haliovirga</taxon>
    </lineage>
</organism>
<dbReference type="Proteomes" id="UP001321582">
    <property type="component" value="Chromosome"/>
</dbReference>
<evidence type="ECO:0000256" key="4">
    <source>
        <dbReference type="ARBA" id="ARBA00022452"/>
    </source>
</evidence>
<protein>
    <submittedName>
        <fullName evidence="9">Transporter</fullName>
    </submittedName>
</protein>
<keyword evidence="5" id="KW-0812">Transmembrane</keyword>
<dbReference type="GO" id="GO:0015562">
    <property type="term" value="F:efflux transmembrane transporter activity"/>
    <property type="evidence" value="ECO:0007669"/>
    <property type="project" value="InterPro"/>
</dbReference>
<name>A0AAU9DUI1_9FUSO</name>
<sequence length="405" mass="47854">MKKLIILILILVITLFTYSKEVTYEILVNSAMKNNSTIKVKDLELKKISNNLKIINTDNFPTIKLSDRVNKDENREKLNYSNSISLDKKIFDGGLKKYNKKKENVNIQMKNIEISKEKKQIKYEILVNYLDILKYKNQKNIYENSLKELEKEQEKQKLLYKEKAGKKQDLLTIETEILDVKANMIKNNSNYLITIEELKRITGENEEIELKNIEYEKMYIDLEKDIENYKKSSDDIKNINLQNDINMLDKKIIKSKDYPVVSFNANYSSNSDELSKIFKDWDWSLGVSLSYDIFDGGKKKIEYENSDITGKINKMNSDEIIKENIIAIKKKYYELKNDELLIENQNKKIEGLEENYKIVKIQYEYGVEDINTFLKIKNDLENSKINLINLKLDYILKYAEYRMGL</sequence>
<dbReference type="Gene3D" id="1.20.1600.10">
    <property type="entry name" value="Outer membrane efflux proteins (OEP)"/>
    <property type="match status" value="1"/>
</dbReference>
<reference evidence="9 10" key="1">
    <citation type="submission" date="2022-11" db="EMBL/GenBank/DDBJ databases">
        <title>Haliovirga abyssi gen. nov., sp. nov., a mesophilic fermentative bacterium isolated from the Iheya North hydrothermal field and the proposal of Haliovirgaceae fam. nov.</title>
        <authorList>
            <person name="Miyazaki U."/>
            <person name="Tame A."/>
            <person name="Miyazaki J."/>
            <person name="Takai K."/>
            <person name="Sawayama S."/>
            <person name="Kitajima M."/>
            <person name="Okamoto A."/>
            <person name="Nakagawa S."/>
        </authorList>
    </citation>
    <scope>NUCLEOTIDE SEQUENCE [LARGE SCALE GENOMIC DNA]</scope>
    <source>
        <strain evidence="9 10">IC12</strain>
    </source>
</reference>
<dbReference type="PANTHER" id="PTHR30026:SF20">
    <property type="entry name" value="OUTER MEMBRANE PROTEIN TOLC"/>
    <property type="match status" value="1"/>
</dbReference>
<keyword evidence="7" id="KW-0998">Cell outer membrane</keyword>